<evidence type="ECO:0000313" key="2">
    <source>
        <dbReference type="EMBL" id="HDS10455.1"/>
    </source>
</evidence>
<dbReference type="SMART" id="SM00933">
    <property type="entry name" value="NurA"/>
    <property type="match status" value="1"/>
</dbReference>
<organism evidence="2">
    <name type="scientific">Fervidicoccus fontis</name>
    <dbReference type="NCBI Taxonomy" id="683846"/>
    <lineage>
        <taxon>Archaea</taxon>
        <taxon>Thermoproteota</taxon>
        <taxon>Thermoprotei</taxon>
        <taxon>Fervidicoccales</taxon>
        <taxon>Fervidicoccaceae</taxon>
        <taxon>Fervidicoccus</taxon>
    </lineage>
</organism>
<proteinExistence type="predicted"/>
<dbReference type="Pfam" id="PF09376">
    <property type="entry name" value="NurA"/>
    <property type="match status" value="1"/>
</dbReference>
<reference evidence="2" key="1">
    <citation type="journal article" date="2020" name="mSystems">
        <title>Genome- and Community-Level Interaction Insights into Carbon Utilization and Element Cycling Functions of Hydrothermarchaeota in Hydrothermal Sediment.</title>
        <authorList>
            <person name="Zhou Z."/>
            <person name="Liu Y."/>
            <person name="Xu W."/>
            <person name="Pan J."/>
            <person name="Luo Z.H."/>
            <person name="Li M."/>
        </authorList>
    </citation>
    <scope>NUCLEOTIDE SEQUENCE [LARGE SCALE GENOMIC DNA]</scope>
    <source>
        <strain evidence="2">SpSt-123</strain>
    </source>
</reference>
<feature type="domain" description="NurA" evidence="1">
    <location>
        <begin position="54"/>
        <end position="365"/>
    </location>
</feature>
<gene>
    <name evidence="2" type="ORF">ENO04_02355</name>
</gene>
<dbReference type="EMBL" id="DSDY01000077">
    <property type="protein sequence ID" value="HDS10455.1"/>
    <property type="molecule type" value="Genomic_DNA"/>
</dbReference>
<dbReference type="InterPro" id="IPR018977">
    <property type="entry name" value="NurA_domain"/>
</dbReference>
<comment type="caution">
    <text evidence="2">The sequence shown here is derived from an EMBL/GenBank/DDBJ whole genome shotgun (WGS) entry which is preliminary data.</text>
</comment>
<sequence>MSETLETVAVKYEVLRKKLAKLLEEHRVQDKLEKGWFRLSGDEPCLDVAGRPPIVLSAVDGGNNKRSFLSFDLYVIKASAQGFTLGIDGSLRKAFSKKIVDVDVIIPTEGSGDRLTLYRQVAETKMLYYSLARSSLVLGDGSVESLVTRPIHAKLELLDMEGGGEIYIDCEELEKMVLRDIDENPYQAMSVKSIVEEVSMDKSLGQDKAWRRILYLEILEKAVVLKLLFDKILNSSSLMVFLTKTGRSRRFFNAPVSDQYVLSVTTREAGYYLNSDVSFDKPREMIKELPRKCGLRELVERLTFVRGLVRLENNAPVIGMEVIYNADRIPYSQREVFTGVLGILRLISPGGYPQPLYIVDRETHIDNREVEEVALALGLSMAPTGREVLEYE</sequence>
<accession>A0A7C1E3S3</accession>
<protein>
    <submittedName>
        <fullName evidence="2">DNA double-strand break repair nuclease NurA</fullName>
    </submittedName>
</protein>
<name>A0A7C1E3S3_9CREN</name>
<dbReference type="AlphaFoldDB" id="A0A7C1E3S3"/>
<evidence type="ECO:0000259" key="1">
    <source>
        <dbReference type="SMART" id="SM00933"/>
    </source>
</evidence>